<name>A0A1J6HEG5_9HYPH</name>
<dbReference type="Proteomes" id="UP000182985">
    <property type="component" value="Unassembled WGS sequence"/>
</dbReference>
<dbReference type="AlphaFoldDB" id="A0A1J6HEG5"/>
<sequence length="72" mass="7653">MLIVGFGALIQGSLRLGNPSQAVEKSGWLYQKFGDQGVAIGMIVLGAAALGIGVVVFKNTWVRAIKARKQRP</sequence>
<dbReference type="OrthoDB" id="6080430at2"/>
<organism evidence="2 3">
    <name type="scientific">Brucella cytisi</name>
    <dbReference type="NCBI Taxonomy" id="407152"/>
    <lineage>
        <taxon>Bacteria</taxon>
        <taxon>Pseudomonadati</taxon>
        <taxon>Pseudomonadota</taxon>
        <taxon>Alphaproteobacteria</taxon>
        <taxon>Hyphomicrobiales</taxon>
        <taxon>Brucellaceae</taxon>
        <taxon>Brucella/Ochrobactrum group</taxon>
        <taxon>Brucella</taxon>
    </lineage>
</organism>
<gene>
    <name evidence="2" type="ORF">BLA27_24575</name>
</gene>
<keyword evidence="1" id="KW-0472">Membrane</keyword>
<protein>
    <submittedName>
        <fullName evidence="2">Uncharacterized protein</fullName>
    </submittedName>
</protein>
<comment type="caution">
    <text evidence="2">The sequence shown here is derived from an EMBL/GenBank/DDBJ whole genome shotgun (WGS) entry which is preliminary data.</text>
</comment>
<proteinExistence type="predicted"/>
<feature type="transmembrane region" description="Helical" evidence="1">
    <location>
        <begin position="38"/>
        <end position="61"/>
    </location>
</feature>
<keyword evidence="1" id="KW-1133">Transmembrane helix</keyword>
<evidence type="ECO:0000256" key="1">
    <source>
        <dbReference type="SAM" id="Phobius"/>
    </source>
</evidence>
<accession>A0A1J6HEG5</accession>
<reference evidence="2 3" key="1">
    <citation type="submission" date="2016-10" db="EMBL/GenBank/DDBJ databases">
        <title>The Draft Genome Sequence of the Potato Rhizosphere Bacteria Ochrobactrum sp. IPA7.2.</title>
        <authorList>
            <person name="Gogoleva N.E."/>
            <person name="Khlopko Y.A."/>
            <person name="Burygin G.L."/>
            <person name="Plotnikov A.O."/>
        </authorList>
    </citation>
    <scope>NUCLEOTIDE SEQUENCE [LARGE SCALE GENOMIC DNA]</scope>
    <source>
        <strain evidence="2 3">IPA7.2</strain>
    </source>
</reference>
<evidence type="ECO:0000313" key="2">
    <source>
        <dbReference type="EMBL" id="OIS90889.1"/>
    </source>
</evidence>
<keyword evidence="3" id="KW-1185">Reference proteome</keyword>
<dbReference type="EMBL" id="MOEC01000039">
    <property type="protein sequence ID" value="OIS90889.1"/>
    <property type="molecule type" value="Genomic_DNA"/>
</dbReference>
<keyword evidence="1" id="KW-0812">Transmembrane</keyword>
<evidence type="ECO:0000313" key="3">
    <source>
        <dbReference type="Proteomes" id="UP000182985"/>
    </source>
</evidence>